<dbReference type="EMBL" id="AUBJ02000001">
    <property type="protein sequence ID" value="MCP2333756.1"/>
    <property type="molecule type" value="Genomic_DNA"/>
</dbReference>
<organism evidence="3 4">
    <name type="scientific">Actinoalloteichus caeruleus DSM 43889</name>
    <dbReference type="NCBI Taxonomy" id="1120930"/>
    <lineage>
        <taxon>Bacteria</taxon>
        <taxon>Bacillati</taxon>
        <taxon>Actinomycetota</taxon>
        <taxon>Actinomycetes</taxon>
        <taxon>Pseudonocardiales</taxon>
        <taxon>Pseudonocardiaceae</taxon>
        <taxon>Actinoalloteichus</taxon>
        <taxon>Actinoalloteichus cyanogriseus</taxon>
    </lineage>
</organism>
<dbReference type="SUPFAM" id="SSF53850">
    <property type="entry name" value="Periplasmic binding protein-like II"/>
    <property type="match status" value="1"/>
</dbReference>
<evidence type="ECO:0000259" key="2">
    <source>
        <dbReference type="Pfam" id="PF04069"/>
    </source>
</evidence>
<dbReference type="Gene3D" id="3.40.190.10">
    <property type="entry name" value="Periplasmic binding protein-like II"/>
    <property type="match status" value="1"/>
</dbReference>
<reference evidence="3 4" key="1">
    <citation type="submission" date="2013-07" db="EMBL/GenBank/DDBJ databases">
        <authorList>
            <consortium name="DOE Joint Genome Institute"/>
            <person name="Reeve W."/>
            <person name="Huntemann M."/>
            <person name="Han J."/>
            <person name="Chen A."/>
            <person name="Kyrpides N."/>
            <person name="Mavromatis K."/>
            <person name="Markowitz V."/>
            <person name="Palaniappan K."/>
            <person name="Ivanova N."/>
            <person name="Schaumberg A."/>
            <person name="Pati A."/>
            <person name="Liolios K."/>
            <person name="Nordberg H.P."/>
            <person name="Cantor M.N."/>
            <person name="Hua S.X."/>
            <person name="Woyke T."/>
        </authorList>
    </citation>
    <scope>NUCLEOTIDE SEQUENCE [LARGE SCALE GENOMIC DNA]</scope>
    <source>
        <strain evidence="3 4">DSM 43889</strain>
    </source>
</reference>
<evidence type="ECO:0000256" key="1">
    <source>
        <dbReference type="SAM" id="MobiDB-lite"/>
    </source>
</evidence>
<dbReference type="CDD" id="cd13606">
    <property type="entry name" value="PBP2_ProX_like"/>
    <property type="match status" value="1"/>
</dbReference>
<dbReference type="Pfam" id="PF04069">
    <property type="entry name" value="OpuAC"/>
    <property type="match status" value="1"/>
</dbReference>
<accession>A0ABT1JML1</accession>
<sequence length="295" mass="31394">MVAVSTAALATACGSGDPLSEDTGPGNDGGGSTTITVGSADFAENQILMEIYAEVLRGTGAEVNTEPGVGSREFLVGGLEDGSLTVVPEYTGNLLYYVDTDAGETTPDDVYGALAERLPEGLAVLDQAEAQNSDVLTVTEGTAGRYGLETLDDLGEVCGELVLGAAGEWRDRWASRIQELYGCEFAEIRTTDAGGPITIDNLDDGTVDVANLFTTMPAIQEHGFVELEDTRQMYPAQNVVPLVRDGDLSAEQRDALNEVSARISTDDLTELARRVEVDRENYVDVARDFVERVLG</sequence>
<dbReference type="Gene3D" id="3.40.190.120">
    <property type="entry name" value="Osmoprotection protein (prox), domain 2"/>
    <property type="match status" value="1"/>
</dbReference>
<protein>
    <submittedName>
        <fullName evidence="3">Osmoprotectant transport system substrate-binding protein</fullName>
    </submittedName>
</protein>
<evidence type="ECO:0000313" key="3">
    <source>
        <dbReference type="EMBL" id="MCP2333756.1"/>
    </source>
</evidence>
<feature type="domain" description="ABC-type glycine betaine transport system substrate-binding" evidence="2">
    <location>
        <begin position="34"/>
        <end position="291"/>
    </location>
</feature>
<feature type="region of interest" description="Disordered" evidence="1">
    <location>
        <begin position="13"/>
        <end position="34"/>
    </location>
</feature>
<keyword evidence="4" id="KW-1185">Reference proteome</keyword>
<dbReference type="Proteomes" id="UP000791080">
    <property type="component" value="Unassembled WGS sequence"/>
</dbReference>
<reference evidence="3 4" key="2">
    <citation type="submission" date="2022-06" db="EMBL/GenBank/DDBJ databases">
        <title>Genomic Encyclopedia of Type Strains, Phase I: the one thousand microbial genomes (KMG-I) project.</title>
        <authorList>
            <person name="Kyrpides N."/>
        </authorList>
    </citation>
    <scope>NUCLEOTIDE SEQUENCE [LARGE SCALE GENOMIC DNA]</scope>
    <source>
        <strain evidence="3 4">DSM 43889</strain>
    </source>
</reference>
<comment type="caution">
    <text evidence="3">The sequence shown here is derived from an EMBL/GenBank/DDBJ whole genome shotgun (WGS) entry which is preliminary data.</text>
</comment>
<proteinExistence type="predicted"/>
<evidence type="ECO:0000313" key="4">
    <source>
        <dbReference type="Proteomes" id="UP000791080"/>
    </source>
</evidence>
<dbReference type="InterPro" id="IPR007210">
    <property type="entry name" value="ABC_Gly_betaine_transp_sub-bd"/>
</dbReference>
<name>A0ABT1JML1_ACTCY</name>
<gene>
    <name evidence="3" type="ORF">G443_004026</name>
</gene>